<protein>
    <submittedName>
        <fullName evidence="1">Uncharacterized protein</fullName>
    </submittedName>
</protein>
<comment type="caution">
    <text evidence="1">The sequence shown here is derived from an EMBL/GenBank/DDBJ whole genome shotgun (WGS) entry which is preliminary data.</text>
</comment>
<organism evidence="1">
    <name type="scientific">marine sediment metagenome</name>
    <dbReference type="NCBI Taxonomy" id="412755"/>
    <lineage>
        <taxon>unclassified sequences</taxon>
        <taxon>metagenomes</taxon>
        <taxon>ecological metagenomes</taxon>
    </lineage>
</organism>
<gene>
    <name evidence="1" type="ORF">S01H1_27151</name>
</gene>
<proteinExistence type="predicted"/>
<dbReference type="EMBL" id="BARS01016505">
    <property type="protein sequence ID" value="GAF87786.1"/>
    <property type="molecule type" value="Genomic_DNA"/>
</dbReference>
<accession>X0TKI2</accession>
<sequence length="74" mass="8276">MNKEESGNYANQIAESYTNIAENYYKNGFCTASAICQQAKQDGLFKNLEDNAYGMFQSCAFIVVVKQKMNNASN</sequence>
<reference evidence="1" key="1">
    <citation type="journal article" date="2014" name="Front. Microbiol.">
        <title>High frequency of phylogenetically diverse reductive dehalogenase-homologous genes in deep subseafloor sedimentary metagenomes.</title>
        <authorList>
            <person name="Kawai M."/>
            <person name="Futagami T."/>
            <person name="Toyoda A."/>
            <person name="Takaki Y."/>
            <person name="Nishi S."/>
            <person name="Hori S."/>
            <person name="Arai W."/>
            <person name="Tsubouchi T."/>
            <person name="Morono Y."/>
            <person name="Uchiyama I."/>
            <person name="Ito T."/>
            <person name="Fujiyama A."/>
            <person name="Inagaki F."/>
            <person name="Takami H."/>
        </authorList>
    </citation>
    <scope>NUCLEOTIDE SEQUENCE</scope>
    <source>
        <strain evidence="1">Expedition CK06-06</strain>
    </source>
</reference>
<evidence type="ECO:0000313" key="1">
    <source>
        <dbReference type="EMBL" id="GAF87786.1"/>
    </source>
</evidence>
<dbReference type="AlphaFoldDB" id="X0TKI2"/>
<name>X0TKI2_9ZZZZ</name>